<dbReference type="InterPro" id="IPR000326">
    <property type="entry name" value="PAP2/HPO"/>
</dbReference>
<evidence type="ECO:0000313" key="4">
    <source>
        <dbReference type="Proteomes" id="UP001595824"/>
    </source>
</evidence>
<reference evidence="4" key="1">
    <citation type="journal article" date="2019" name="Int. J. Syst. Evol. Microbiol.">
        <title>The Global Catalogue of Microorganisms (GCM) 10K type strain sequencing project: providing services to taxonomists for standard genome sequencing and annotation.</title>
        <authorList>
            <consortium name="The Broad Institute Genomics Platform"/>
            <consortium name="The Broad Institute Genome Sequencing Center for Infectious Disease"/>
            <person name="Wu L."/>
            <person name="Ma J."/>
        </authorList>
    </citation>
    <scope>NUCLEOTIDE SEQUENCE [LARGE SCALE GENOMIC DNA]</scope>
    <source>
        <strain evidence="4">PCU 347</strain>
    </source>
</reference>
<feature type="transmembrane region" description="Helical" evidence="1">
    <location>
        <begin position="158"/>
        <end position="178"/>
    </location>
</feature>
<proteinExistence type="predicted"/>
<dbReference type="SUPFAM" id="SSF48317">
    <property type="entry name" value="Acid phosphatase/Vanadium-dependent haloperoxidase"/>
    <property type="match status" value="1"/>
</dbReference>
<feature type="domain" description="Phosphatidic acid phosphatase type 2/haloperoxidase" evidence="2">
    <location>
        <begin position="97"/>
        <end position="205"/>
    </location>
</feature>
<feature type="transmembrane region" description="Helical" evidence="1">
    <location>
        <begin position="74"/>
        <end position="91"/>
    </location>
</feature>
<organism evidence="3 4">
    <name type="scientific">Streptomyces andamanensis</name>
    <dbReference type="NCBI Taxonomy" id="1565035"/>
    <lineage>
        <taxon>Bacteria</taxon>
        <taxon>Bacillati</taxon>
        <taxon>Actinomycetota</taxon>
        <taxon>Actinomycetes</taxon>
        <taxon>Kitasatosporales</taxon>
        <taxon>Streptomycetaceae</taxon>
        <taxon>Streptomyces</taxon>
    </lineage>
</organism>
<protein>
    <submittedName>
        <fullName evidence="3">Phosphatase PAP2 family protein</fullName>
    </submittedName>
</protein>
<dbReference type="EMBL" id="JBHSDP010000015">
    <property type="protein sequence ID" value="MFC4329196.1"/>
    <property type="molecule type" value="Genomic_DNA"/>
</dbReference>
<gene>
    <name evidence="3" type="ORF">ACFPC0_15520</name>
</gene>
<sequence>MSGRGAVDSVPAPVLRVPLGVVAGLGALVVVVLGVAYAGQSGPTAVDARITAGVEGAGAFWRHVALVADSLGEPVGAVLLVSAVVGVCVLLRSRRAAVLAVVGPGAAVAVATGLKSVVGRTIHGDDNLSYPSGHTAFATAVALVVALTVAGRLGLGRAAGVPLVLGAALVAGGVMGWAEVVLGAHYPSDALGGWCTALAVVPVAAWTVDRAAGAGRWRRPR</sequence>
<feature type="transmembrane region" description="Helical" evidence="1">
    <location>
        <begin position="134"/>
        <end position="151"/>
    </location>
</feature>
<dbReference type="Gene3D" id="1.20.144.10">
    <property type="entry name" value="Phosphatidic acid phosphatase type 2/haloperoxidase"/>
    <property type="match status" value="1"/>
</dbReference>
<keyword evidence="4" id="KW-1185">Reference proteome</keyword>
<dbReference type="InterPro" id="IPR036938">
    <property type="entry name" value="PAP2/HPO_sf"/>
</dbReference>
<dbReference type="Pfam" id="PF01569">
    <property type="entry name" value="PAP2"/>
    <property type="match status" value="1"/>
</dbReference>
<accession>A0ABV8TF14</accession>
<keyword evidence="1" id="KW-1133">Transmembrane helix</keyword>
<dbReference type="Proteomes" id="UP001595824">
    <property type="component" value="Unassembled WGS sequence"/>
</dbReference>
<comment type="caution">
    <text evidence="3">The sequence shown here is derived from an EMBL/GenBank/DDBJ whole genome shotgun (WGS) entry which is preliminary data.</text>
</comment>
<name>A0ABV8TF14_9ACTN</name>
<evidence type="ECO:0000259" key="2">
    <source>
        <dbReference type="SMART" id="SM00014"/>
    </source>
</evidence>
<keyword evidence="1" id="KW-0472">Membrane</keyword>
<feature type="transmembrane region" description="Helical" evidence="1">
    <location>
        <begin position="96"/>
        <end position="114"/>
    </location>
</feature>
<dbReference type="RefSeq" id="WP_381739624.1">
    <property type="nucleotide sequence ID" value="NZ_JBHSDP010000015.1"/>
</dbReference>
<feature type="transmembrane region" description="Helical" evidence="1">
    <location>
        <begin position="190"/>
        <end position="208"/>
    </location>
</feature>
<feature type="transmembrane region" description="Helical" evidence="1">
    <location>
        <begin position="17"/>
        <end position="38"/>
    </location>
</feature>
<evidence type="ECO:0000256" key="1">
    <source>
        <dbReference type="SAM" id="Phobius"/>
    </source>
</evidence>
<evidence type="ECO:0000313" key="3">
    <source>
        <dbReference type="EMBL" id="MFC4329196.1"/>
    </source>
</evidence>
<keyword evidence="1" id="KW-0812">Transmembrane</keyword>
<dbReference type="SMART" id="SM00014">
    <property type="entry name" value="acidPPc"/>
    <property type="match status" value="1"/>
</dbReference>